<proteinExistence type="inferred from homology"/>
<name>A0A370DP47_9GAMM</name>
<accession>A0A370DP47</accession>
<dbReference type="PANTHER" id="PTHR38100:SF1">
    <property type="entry name" value="HIGH FREQUENCY LYSOGENIZATION PROTEIN HFLD"/>
    <property type="match status" value="1"/>
</dbReference>
<evidence type="ECO:0000313" key="6">
    <source>
        <dbReference type="Proteomes" id="UP000254771"/>
    </source>
</evidence>
<evidence type="ECO:0000256" key="3">
    <source>
        <dbReference type="ARBA" id="ARBA00023136"/>
    </source>
</evidence>
<evidence type="ECO:0000313" key="5">
    <source>
        <dbReference type="EMBL" id="RDH86340.1"/>
    </source>
</evidence>
<dbReference type="Pfam" id="PF04356">
    <property type="entry name" value="DUF489"/>
    <property type="match status" value="1"/>
</dbReference>
<dbReference type="GO" id="GO:0005886">
    <property type="term" value="C:plasma membrane"/>
    <property type="evidence" value="ECO:0007669"/>
    <property type="project" value="UniProtKB-SubCell"/>
</dbReference>
<dbReference type="HAMAP" id="MF_00695">
    <property type="entry name" value="HflD_protein"/>
    <property type="match status" value="1"/>
</dbReference>
<comment type="caution">
    <text evidence="5">The sequence shown here is derived from an EMBL/GenBank/DDBJ whole genome shotgun (WGS) entry which is preliminary data.</text>
</comment>
<dbReference type="GO" id="GO:0005737">
    <property type="term" value="C:cytoplasm"/>
    <property type="evidence" value="ECO:0007669"/>
    <property type="project" value="UniProtKB-SubCell"/>
</dbReference>
<evidence type="ECO:0000256" key="1">
    <source>
        <dbReference type="ARBA" id="ARBA00022475"/>
    </source>
</evidence>
<protein>
    <recommendedName>
        <fullName evidence="4">High frequency lysogenization protein HflD homolog</fullName>
    </recommendedName>
</protein>
<evidence type="ECO:0000256" key="4">
    <source>
        <dbReference type="HAMAP-Rule" id="MF_00695"/>
    </source>
</evidence>
<keyword evidence="6" id="KW-1185">Reference proteome</keyword>
<comment type="similarity">
    <text evidence="4">Belongs to the HflD family.</text>
</comment>
<gene>
    <name evidence="4" type="primary">hflD</name>
    <name evidence="5" type="ORF">DIZ78_09215</name>
</gene>
<dbReference type="EMBL" id="QFXE01000010">
    <property type="protein sequence ID" value="RDH86340.1"/>
    <property type="molecule type" value="Genomic_DNA"/>
</dbReference>
<dbReference type="SUPFAM" id="SSF101322">
    <property type="entry name" value="YcfC-like"/>
    <property type="match status" value="1"/>
</dbReference>
<dbReference type="PANTHER" id="PTHR38100">
    <property type="entry name" value="HIGH FREQUENCY LYSOGENIZATION PROTEIN HFLD"/>
    <property type="match status" value="1"/>
</dbReference>
<keyword evidence="1 4" id="KW-1003">Cell membrane</keyword>
<dbReference type="AlphaFoldDB" id="A0A370DP47"/>
<organism evidence="5 6">
    <name type="scientific">endosymbiont of Escarpia spicata</name>
    <dbReference type="NCBI Taxonomy" id="2200908"/>
    <lineage>
        <taxon>Bacteria</taxon>
        <taxon>Pseudomonadati</taxon>
        <taxon>Pseudomonadota</taxon>
        <taxon>Gammaproteobacteria</taxon>
        <taxon>sulfur-oxidizing symbionts</taxon>
    </lineage>
</organism>
<comment type="subcellular location">
    <subcellularLocation>
        <location evidence="4">Cytoplasm</location>
    </subcellularLocation>
    <subcellularLocation>
        <location evidence="4">Cell membrane</location>
        <topology evidence="4">Peripheral membrane protein</topology>
        <orientation evidence="4">Cytoplasmic side</orientation>
    </subcellularLocation>
</comment>
<dbReference type="NCBIfam" id="NF001246">
    <property type="entry name" value="PRK00218.1-2"/>
    <property type="match status" value="1"/>
</dbReference>
<dbReference type="InterPro" id="IPR007451">
    <property type="entry name" value="HflD"/>
</dbReference>
<dbReference type="InterPro" id="IPR035932">
    <property type="entry name" value="HflD-like_sf"/>
</dbReference>
<keyword evidence="2 4" id="KW-0963">Cytoplasm</keyword>
<evidence type="ECO:0000256" key="2">
    <source>
        <dbReference type="ARBA" id="ARBA00022490"/>
    </source>
</evidence>
<dbReference type="Proteomes" id="UP000254771">
    <property type="component" value="Unassembled WGS sequence"/>
</dbReference>
<keyword evidence="3 4" id="KW-0472">Membrane</keyword>
<reference evidence="5 6" key="1">
    <citation type="journal article" date="2018" name="ISME J.">
        <title>Endosymbiont genomes yield clues of tubeworm success.</title>
        <authorList>
            <person name="Li Y."/>
            <person name="Liles M.R."/>
            <person name="Halanych K.M."/>
        </authorList>
    </citation>
    <scope>NUCLEOTIDE SEQUENCE [LARGE SCALE GENOMIC DNA]</scope>
    <source>
        <strain evidence="5">A1462</strain>
    </source>
</reference>
<dbReference type="Gene3D" id="1.10.3890.10">
    <property type="entry name" value="HflD-like"/>
    <property type="match status" value="1"/>
</dbReference>
<sequence length="207" mass="23122">MTYSIEDRTLALAGIFQAATLVQQIGRRGMADSEIMNRSIHSLFETDAGTVSDVFGGIKGVAFGLREVYRQLSGEGKRDAEVTGYLLALIQLERKLSKLPERLTKIRQGIDLTTTRLAHFPEMHSNILASLAEIYAENVSTLQPRIMVQGEVVYLQNPDNVNRIRSLLLAGIRSAMLWHQTGGRRMQIAFGRKNYLTTAKKLLDQST</sequence>